<feature type="compositionally biased region" description="Basic and acidic residues" evidence="6">
    <location>
        <begin position="179"/>
        <end position="188"/>
    </location>
</feature>
<dbReference type="FunFam" id="2.40.100.10:FF:000022">
    <property type="entry name" value="Peptidyl-prolyl cis-trans isomerase CYP95"/>
    <property type="match status" value="1"/>
</dbReference>
<feature type="compositionally biased region" description="Basic and acidic residues" evidence="6">
    <location>
        <begin position="399"/>
        <end position="420"/>
    </location>
</feature>
<name>A0A8B8LCV6_ABRPR</name>
<reference evidence="8" key="1">
    <citation type="journal article" date="2019" name="Toxins">
        <title>Detection of Abrin-Like and Prepropulchellin-Like Toxin Genes and Transcripts Using Whole Genome Sequencing and Full-Length Transcript Sequencing of Abrus precatorius.</title>
        <authorList>
            <person name="Hovde B.T."/>
            <person name="Daligault H.E."/>
            <person name="Hanschen E.R."/>
            <person name="Kunde Y.A."/>
            <person name="Johnson M.B."/>
            <person name="Starkenburg S.R."/>
            <person name="Johnson S.L."/>
        </authorList>
    </citation>
    <scope>NUCLEOTIDE SEQUENCE [LARGE SCALE GENOMIC DNA]</scope>
</reference>
<comment type="similarity">
    <text evidence="2">Belongs to the cyclophilin-type PPIase family.</text>
</comment>
<evidence type="ECO:0000256" key="5">
    <source>
        <dbReference type="ARBA" id="ARBA00023235"/>
    </source>
</evidence>
<dbReference type="OrthoDB" id="1933488at2759"/>
<keyword evidence="8" id="KW-1185">Reference proteome</keyword>
<dbReference type="GeneID" id="113863671"/>
<dbReference type="GO" id="GO:0016018">
    <property type="term" value="F:cyclosporin A binding"/>
    <property type="evidence" value="ECO:0007669"/>
    <property type="project" value="TreeGrafter"/>
</dbReference>
<dbReference type="PROSITE" id="PS50072">
    <property type="entry name" value="CSA_PPIASE_2"/>
    <property type="match status" value="1"/>
</dbReference>
<dbReference type="InterPro" id="IPR020892">
    <property type="entry name" value="Cyclophilin-type_PPIase_CS"/>
</dbReference>
<dbReference type="AlphaFoldDB" id="A0A8B8LCV6"/>
<feature type="compositionally biased region" description="Basic and acidic residues" evidence="6">
    <location>
        <begin position="504"/>
        <end position="521"/>
    </location>
</feature>
<dbReference type="CDD" id="cd01926">
    <property type="entry name" value="cyclophilin_ABH_like"/>
    <property type="match status" value="1"/>
</dbReference>
<evidence type="ECO:0000313" key="8">
    <source>
        <dbReference type="Proteomes" id="UP000694853"/>
    </source>
</evidence>
<dbReference type="SUPFAM" id="SSF50891">
    <property type="entry name" value="Cyclophilin-like"/>
    <property type="match status" value="1"/>
</dbReference>
<dbReference type="PANTHER" id="PTHR11071:SF447">
    <property type="entry name" value="PEPTIDYL-PROLYL CIS-TRANS ISOMERASE CYP63"/>
    <property type="match status" value="1"/>
</dbReference>
<feature type="compositionally biased region" description="Basic and acidic residues" evidence="6">
    <location>
        <begin position="324"/>
        <end position="345"/>
    </location>
</feature>
<feature type="compositionally biased region" description="Basic residues" evidence="6">
    <location>
        <begin position="546"/>
        <end position="567"/>
    </location>
</feature>
<feature type="compositionally biased region" description="Basic residues" evidence="6">
    <location>
        <begin position="208"/>
        <end position="226"/>
    </location>
</feature>
<keyword evidence="4" id="KW-0697">Rotamase</keyword>
<dbReference type="GO" id="GO:0006457">
    <property type="term" value="P:protein folding"/>
    <property type="evidence" value="ECO:0007669"/>
    <property type="project" value="InterPro"/>
</dbReference>
<feature type="compositionally biased region" description="Low complexity" evidence="6">
    <location>
        <begin position="228"/>
        <end position="241"/>
    </location>
</feature>
<feature type="domain" description="PPIase cyclophilin-type" evidence="7">
    <location>
        <begin position="10"/>
        <end position="174"/>
    </location>
</feature>
<gene>
    <name evidence="9 10" type="primary">LOC113863671</name>
</gene>
<dbReference type="RefSeq" id="XP_027353123.1">
    <property type="nucleotide sequence ID" value="XM_027497322.1"/>
</dbReference>
<evidence type="ECO:0000256" key="1">
    <source>
        <dbReference type="ARBA" id="ARBA00000971"/>
    </source>
</evidence>
<feature type="region of interest" description="Disordered" evidence="6">
    <location>
        <begin position="179"/>
        <end position="671"/>
    </location>
</feature>
<feature type="compositionally biased region" description="Basic and acidic residues" evidence="6">
    <location>
        <begin position="583"/>
        <end position="612"/>
    </location>
</feature>
<dbReference type="Pfam" id="PF00160">
    <property type="entry name" value="Pro_isomerase"/>
    <property type="match status" value="1"/>
</dbReference>
<dbReference type="EC" id="5.2.1.8" evidence="3"/>
<feature type="compositionally biased region" description="Low complexity" evidence="6">
    <location>
        <begin position="253"/>
        <end position="264"/>
    </location>
</feature>
<dbReference type="Gene3D" id="2.40.100.10">
    <property type="entry name" value="Cyclophilin-like"/>
    <property type="match status" value="1"/>
</dbReference>
<sequence>MGLEKDPRIFLDVSIDGDPVERIFIQLFASIVPKTAENFRALCTGEKGIGESTRKPLHYKGTCFHRIIKGFMAQGGDFSRGNGTGGESIYGGKFADENFKLTHDGPGVLSMANSGPNTNGSQFFITFKRQPHLDGKHVVFGKVIKGIDILKKIEQVGTSDGKPTQPVKIIDCGEVSETKVQHTVEKEKGKKRKSRKSLTSDDSSDKKSRGKRKKSSKDSRKRRRRYSSSDSDNGSDSYSSDSESDSDSDSESDSSYSDSSSSGYGKHQKSRRNRHKHEKKRKNGRKLRRRSQHSKSRRPRHKSRRSSDDSSDTESDSYSDSSSGDEKIERRASGRKTRVDYKAQRNLDAGKQSSSLPQRSPAIPEQKLEDPKVRRTVDKQSHEEGELSPENGAFLNNGHDTRAEFSKPAKQHANSDDSNHNRGGSPGRSPARSPTRDSTGLNHGRALLLASPGQKASEPAAPKHSQRFSKSPSPNGMPKRIKKGRGFTERYAFARRYRTPSPERSPHTYRYGDRNIRRNFDRNTSYRSYSERSPPRRYRSPPAGRNRPRYQGRRSRSRSISRSPVRGRIRDRGRSRSPIRSLSPEDRRPPISDRLKSRLGPRSDQRSADRGRSKSHSRSNGSSRSRSPDATPPKRYDKRTSVSRSRSRSSSSSGQKGLVSYGDASPDSGPR</sequence>
<dbReference type="GO" id="GO:0005737">
    <property type="term" value="C:cytoplasm"/>
    <property type="evidence" value="ECO:0007669"/>
    <property type="project" value="TreeGrafter"/>
</dbReference>
<feature type="compositionally biased region" description="Acidic residues" evidence="6">
    <location>
        <begin position="242"/>
        <end position="252"/>
    </location>
</feature>
<feature type="compositionally biased region" description="Basic residues" evidence="6">
    <location>
        <begin position="266"/>
        <end position="304"/>
    </location>
</feature>
<reference evidence="9 10" key="2">
    <citation type="submission" date="2025-04" db="UniProtKB">
        <authorList>
            <consortium name="RefSeq"/>
        </authorList>
    </citation>
    <scope>IDENTIFICATION</scope>
    <source>
        <tissue evidence="9 10">Young leaves</tissue>
    </source>
</reference>
<evidence type="ECO:0000256" key="3">
    <source>
        <dbReference type="ARBA" id="ARBA00013194"/>
    </source>
</evidence>
<dbReference type="GO" id="GO:0003755">
    <property type="term" value="F:peptidyl-prolyl cis-trans isomerase activity"/>
    <property type="evidence" value="ECO:0007669"/>
    <property type="project" value="UniProtKB-KW"/>
</dbReference>
<dbReference type="InterPro" id="IPR029000">
    <property type="entry name" value="Cyclophilin-like_dom_sf"/>
</dbReference>
<dbReference type="PRINTS" id="PR00153">
    <property type="entry name" value="CSAPPISMRASE"/>
</dbReference>
<evidence type="ECO:0000256" key="4">
    <source>
        <dbReference type="ARBA" id="ARBA00023110"/>
    </source>
</evidence>
<evidence type="ECO:0000259" key="7">
    <source>
        <dbReference type="PROSITE" id="PS50072"/>
    </source>
</evidence>
<dbReference type="PANTHER" id="PTHR11071">
    <property type="entry name" value="PEPTIDYL-PROLYL CIS-TRANS ISOMERASE"/>
    <property type="match status" value="1"/>
</dbReference>
<dbReference type="PROSITE" id="PS00170">
    <property type="entry name" value="CSA_PPIASE_1"/>
    <property type="match status" value="1"/>
</dbReference>
<comment type="catalytic activity">
    <reaction evidence="1">
        <text>[protein]-peptidylproline (omega=180) = [protein]-peptidylproline (omega=0)</text>
        <dbReference type="Rhea" id="RHEA:16237"/>
        <dbReference type="Rhea" id="RHEA-COMP:10747"/>
        <dbReference type="Rhea" id="RHEA-COMP:10748"/>
        <dbReference type="ChEBI" id="CHEBI:83833"/>
        <dbReference type="ChEBI" id="CHEBI:83834"/>
        <dbReference type="EC" id="5.2.1.8"/>
    </reaction>
</comment>
<evidence type="ECO:0000256" key="2">
    <source>
        <dbReference type="ARBA" id="ARBA00007365"/>
    </source>
</evidence>
<dbReference type="KEGG" id="aprc:113863671"/>
<keyword evidence="5 9" id="KW-0413">Isomerase</keyword>
<dbReference type="InterPro" id="IPR002130">
    <property type="entry name" value="Cyclophilin-type_PPIase_dom"/>
</dbReference>
<proteinExistence type="inferred from homology"/>
<evidence type="ECO:0000256" key="6">
    <source>
        <dbReference type="SAM" id="MobiDB-lite"/>
    </source>
</evidence>
<evidence type="ECO:0000313" key="10">
    <source>
        <dbReference type="RefSeq" id="XP_027353123.1"/>
    </source>
</evidence>
<feature type="compositionally biased region" description="Basic and acidic residues" evidence="6">
    <location>
        <begin position="366"/>
        <end position="385"/>
    </location>
</feature>
<feature type="compositionally biased region" description="Low complexity" evidence="6">
    <location>
        <begin position="642"/>
        <end position="653"/>
    </location>
</feature>
<accession>A0A8B8LCV6</accession>
<organism evidence="8 10">
    <name type="scientific">Abrus precatorius</name>
    <name type="common">Indian licorice</name>
    <name type="synonym">Glycine abrus</name>
    <dbReference type="NCBI Taxonomy" id="3816"/>
    <lineage>
        <taxon>Eukaryota</taxon>
        <taxon>Viridiplantae</taxon>
        <taxon>Streptophyta</taxon>
        <taxon>Embryophyta</taxon>
        <taxon>Tracheophyta</taxon>
        <taxon>Spermatophyta</taxon>
        <taxon>Magnoliopsida</taxon>
        <taxon>eudicotyledons</taxon>
        <taxon>Gunneridae</taxon>
        <taxon>Pentapetalae</taxon>
        <taxon>rosids</taxon>
        <taxon>fabids</taxon>
        <taxon>Fabales</taxon>
        <taxon>Fabaceae</taxon>
        <taxon>Papilionoideae</taxon>
        <taxon>50 kb inversion clade</taxon>
        <taxon>NPAAA clade</taxon>
        <taxon>indigoferoid/millettioid clade</taxon>
        <taxon>Abreae</taxon>
        <taxon>Abrus</taxon>
    </lineage>
</organism>
<dbReference type="Proteomes" id="UP000694853">
    <property type="component" value="Unplaced"/>
</dbReference>
<protein>
    <recommendedName>
        <fullName evidence="3">peptidylprolyl isomerase</fullName>
        <ecNumber evidence="3">5.2.1.8</ecNumber>
    </recommendedName>
</protein>
<dbReference type="RefSeq" id="XP_027353122.1">
    <property type="nucleotide sequence ID" value="XM_027497321.1"/>
</dbReference>
<evidence type="ECO:0000313" key="9">
    <source>
        <dbReference type="RefSeq" id="XP_027353122.1"/>
    </source>
</evidence>